<keyword evidence="6" id="KW-0808">Transferase</keyword>
<evidence type="ECO:0000259" key="17">
    <source>
        <dbReference type="PROSITE" id="PS51755"/>
    </source>
</evidence>
<evidence type="ECO:0000256" key="5">
    <source>
        <dbReference type="ARBA" id="ARBA00022553"/>
    </source>
</evidence>
<dbReference type="InterPro" id="IPR004358">
    <property type="entry name" value="Sig_transdc_His_kin-like_C"/>
</dbReference>
<keyword evidence="7" id="KW-0418">Kinase</keyword>
<dbReference type="SMART" id="SM00387">
    <property type="entry name" value="HATPase_c"/>
    <property type="match status" value="1"/>
</dbReference>
<dbReference type="EMBL" id="AOFI03000001">
    <property type="protein sequence ID" value="KAF4326161.1"/>
    <property type="molecule type" value="Genomic_DNA"/>
</dbReference>
<dbReference type="PROSITE" id="PS50110">
    <property type="entry name" value="RESPONSE_REGULATORY"/>
    <property type="match status" value="1"/>
</dbReference>
<proteinExistence type="predicted"/>
<dbReference type="AlphaFoldDB" id="A0A8J4SJB0"/>
<evidence type="ECO:0000256" key="9">
    <source>
        <dbReference type="ARBA" id="ARBA00023015"/>
    </source>
</evidence>
<protein>
    <recommendedName>
        <fullName evidence="4">Probable transcriptional regulator ycf27</fullName>
        <ecNumber evidence="3">2.7.13.3</ecNumber>
    </recommendedName>
    <alternativeName>
        <fullName evidence="12">OmpR-like protein</fullName>
    </alternativeName>
</protein>
<dbReference type="Pfam" id="PF00486">
    <property type="entry name" value="Trans_reg_C"/>
    <property type="match status" value="1"/>
</dbReference>
<evidence type="ECO:0000256" key="3">
    <source>
        <dbReference type="ARBA" id="ARBA00012438"/>
    </source>
</evidence>
<dbReference type="GO" id="GO:0003677">
    <property type="term" value="F:DNA binding"/>
    <property type="evidence" value="ECO:0007669"/>
    <property type="project" value="UniProtKB-UniRule"/>
</dbReference>
<dbReference type="InterPro" id="IPR036890">
    <property type="entry name" value="HATPase_C_sf"/>
</dbReference>
<dbReference type="Pfam" id="PF00072">
    <property type="entry name" value="Response_reg"/>
    <property type="match status" value="1"/>
</dbReference>
<dbReference type="Proteomes" id="UP000702964">
    <property type="component" value="Unassembled WGS sequence"/>
</dbReference>
<evidence type="ECO:0000256" key="14">
    <source>
        <dbReference type="PROSITE-ProRule" id="PRU01091"/>
    </source>
</evidence>
<evidence type="ECO:0000256" key="1">
    <source>
        <dbReference type="ARBA" id="ARBA00000085"/>
    </source>
</evidence>
<sequence length="332" mass="37783">MEVGTLTSILVVDDDPHIRELVGHFLQQEGLHVIEAVDGLHALRLLADHKVDLVVLDIMMPGMDGWELCRQLRQQTDLPLLMLTAKGETSQIIKGFTLGTDDYLVKPFDPLVLVARVKALLKRYRIMTSQVIPLGELVLRRDTYECKQGDQDIVLPRKEFELLFTLASYPGKTFTRDQLIEKIWGYDYEGDERTIDVHIKRLRERFPEEEHAFVIRTMRGLGYRLELWINLIHNAIKFTPEGGTIDVFLTQSEDKVSVRITDSGPGITKQDQLRIFERFYKVDQSRTRSMGGSGLGLSIVHKIVEMHDGTISVFSEPGEGATFTVQLPIHSA</sequence>
<keyword evidence="11" id="KW-0804">Transcription</keyword>
<evidence type="ECO:0000256" key="8">
    <source>
        <dbReference type="ARBA" id="ARBA00023012"/>
    </source>
</evidence>
<evidence type="ECO:0000256" key="7">
    <source>
        <dbReference type="ARBA" id="ARBA00022777"/>
    </source>
</evidence>
<comment type="caution">
    <text evidence="18">The sequence shown here is derived from an EMBL/GenBank/DDBJ whole genome shotgun (WGS) entry which is preliminary data.</text>
</comment>
<evidence type="ECO:0000256" key="10">
    <source>
        <dbReference type="ARBA" id="ARBA00023125"/>
    </source>
</evidence>
<dbReference type="EC" id="2.7.13.3" evidence="3"/>
<evidence type="ECO:0000313" key="18">
    <source>
        <dbReference type="EMBL" id="KAF4326161.1"/>
    </source>
</evidence>
<dbReference type="InterPro" id="IPR003594">
    <property type="entry name" value="HATPase_dom"/>
</dbReference>
<dbReference type="InterPro" id="IPR011006">
    <property type="entry name" value="CheY-like_superfamily"/>
</dbReference>
<dbReference type="SMART" id="SM00862">
    <property type="entry name" value="Trans_reg_C"/>
    <property type="match status" value="1"/>
</dbReference>
<evidence type="ECO:0000256" key="13">
    <source>
        <dbReference type="PROSITE-ProRule" id="PRU00169"/>
    </source>
</evidence>
<feature type="domain" description="Response regulatory" evidence="16">
    <location>
        <begin position="8"/>
        <end position="121"/>
    </location>
</feature>
<dbReference type="SUPFAM" id="SSF52172">
    <property type="entry name" value="CheY-like"/>
    <property type="match status" value="1"/>
</dbReference>
<name>A0A8J4SJB0_9STRA</name>
<dbReference type="InterPro" id="IPR001867">
    <property type="entry name" value="OmpR/PhoB-type_DNA-bd"/>
</dbReference>
<dbReference type="CDD" id="cd00075">
    <property type="entry name" value="HATPase"/>
    <property type="match status" value="1"/>
</dbReference>
<dbReference type="FunFam" id="3.30.565.10:FF:000006">
    <property type="entry name" value="Sensor histidine kinase WalK"/>
    <property type="match status" value="1"/>
</dbReference>
<comment type="catalytic activity">
    <reaction evidence="1">
        <text>ATP + protein L-histidine = ADP + protein N-phospho-L-histidine.</text>
        <dbReference type="EC" id="2.7.13.3"/>
    </reaction>
</comment>
<dbReference type="CDD" id="cd17574">
    <property type="entry name" value="REC_OmpR"/>
    <property type="match status" value="1"/>
</dbReference>
<dbReference type="Pfam" id="PF02518">
    <property type="entry name" value="HATPase_c"/>
    <property type="match status" value="1"/>
</dbReference>
<dbReference type="PANTHER" id="PTHR43547:SF2">
    <property type="entry name" value="HYBRID SIGNAL TRANSDUCTION HISTIDINE KINASE C"/>
    <property type="match status" value="1"/>
</dbReference>
<dbReference type="PROSITE" id="PS50109">
    <property type="entry name" value="HIS_KIN"/>
    <property type="match status" value="1"/>
</dbReference>
<dbReference type="GO" id="GO:0006355">
    <property type="term" value="P:regulation of DNA-templated transcription"/>
    <property type="evidence" value="ECO:0007669"/>
    <property type="project" value="InterPro"/>
</dbReference>
<evidence type="ECO:0000313" key="19">
    <source>
        <dbReference type="Proteomes" id="UP000702964"/>
    </source>
</evidence>
<reference evidence="18" key="2">
    <citation type="submission" date="2020-02" db="EMBL/GenBank/DDBJ databases">
        <authorList>
            <person name="Studholme D.J."/>
        </authorList>
    </citation>
    <scope>NUCLEOTIDE SEQUENCE</scope>
    <source>
        <strain evidence="18">00238/432</strain>
    </source>
</reference>
<dbReference type="Gene3D" id="3.30.565.10">
    <property type="entry name" value="Histidine kinase-like ATPase, C-terminal domain"/>
    <property type="match status" value="1"/>
</dbReference>
<dbReference type="PRINTS" id="PR00344">
    <property type="entry name" value="BCTRLSENSOR"/>
</dbReference>
<feature type="DNA-binding region" description="OmpR/PhoB-type" evidence="14">
    <location>
        <begin position="129"/>
        <end position="227"/>
    </location>
</feature>
<accession>A0A8J4SJB0</accession>
<keyword evidence="10 14" id="KW-0238">DNA-binding</keyword>
<reference evidence="18" key="1">
    <citation type="journal article" date="2015" name="Genom Data">
        <title>Draft genome sequences of Phytophthora kernoviae and Phytophthora ramorum lineage EU2 from Scotland.</title>
        <authorList>
            <person name="Sambles C."/>
            <person name="Schlenzig A."/>
            <person name="O'Neill P."/>
            <person name="Grant M."/>
            <person name="Studholme D.J."/>
        </authorList>
    </citation>
    <scope>NUCLEOTIDE SEQUENCE</scope>
    <source>
        <strain evidence="18">00238/432</strain>
    </source>
</reference>
<dbReference type="InterPro" id="IPR005467">
    <property type="entry name" value="His_kinase_dom"/>
</dbReference>
<dbReference type="Gene3D" id="3.40.50.2300">
    <property type="match status" value="1"/>
</dbReference>
<dbReference type="GO" id="GO:0000155">
    <property type="term" value="F:phosphorelay sensor kinase activity"/>
    <property type="evidence" value="ECO:0007669"/>
    <property type="project" value="TreeGrafter"/>
</dbReference>
<comment type="function">
    <text evidence="2">Probable promoter-specific protein mediating the interaction between DNA and RNA polymerase.</text>
</comment>
<keyword evidence="9" id="KW-0805">Transcription regulation</keyword>
<evidence type="ECO:0000259" key="15">
    <source>
        <dbReference type="PROSITE" id="PS50109"/>
    </source>
</evidence>
<dbReference type="PANTHER" id="PTHR43547">
    <property type="entry name" value="TWO-COMPONENT HISTIDINE KINASE"/>
    <property type="match status" value="1"/>
</dbReference>
<feature type="domain" description="Histidine kinase" evidence="15">
    <location>
        <begin position="230"/>
        <end position="331"/>
    </location>
</feature>
<keyword evidence="8" id="KW-0902">Two-component regulatory system</keyword>
<dbReference type="CDD" id="cd00383">
    <property type="entry name" value="trans_reg_C"/>
    <property type="match status" value="1"/>
</dbReference>
<dbReference type="PROSITE" id="PS51755">
    <property type="entry name" value="OMPR_PHOB"/>
    <property type="match status" value="1"/>
</dbReference>
<organism evidence="18 19">
    <name type="scientific">Phytophthora kernoviae 00238/432</name>
    <dbReference type="NCBI Taxonomy" id="1284355"/>
    <lineage>
        <taxon>Eukaryota</taxon>
        <taxon>Sar</taxon>
        <taxon>Stramenopiles</taxon>
        <taxon>Oomycota</taxon>
        <taxon>Peronosporomycetes</taxon>
        <taxon>Peronosporales</taxon>
        <taxon>Peronosporaceae</taxon>
        <taxon>Phytophthora</taxon>
    </lineage>
</organism>
<dbReference type="FunFam" id="3.40.50.2300:FF:000001">
    <property type="entry name" value="DNA-binding response regulator PhoB"/>
    <property type="match status" value="1"/>
</dbReference>
<evidence type="ECO:0000256" key="2">
    <source>
        <dbReference type="ARBA" id="ARBA00003612"/>
    </source>
</evidence>
<evidence type="ECO:0000259" key="16">
    <source>
        <dbReference type="PROSITE" id="PS50110"/>
    </source>
</evidence>
<dbReference type="Gene3D" id="1.10.10.10">
    <property type="entry name" value="Winged helix-like DNA-binding domain superfamily/Winged helix DNA-binding domain"/>
    <property type="match status" value="1"/>
</dbReference>
<feature type="modified residue" description="4-aspartylphosphate" evidence="13">
    <location>
        <position position="57"/>
    </location>
</feature>
<dbReference type="Gene3D" id="6.10.250.690">
    <property type="match status" value="1"/>
</dbReference>
<dbReference type="InterPro" id="IPR001789">
    <property type="entry name" value="Sig_transdc_resp-reg_receiver"/>
</dbReference>
<evidence type="ECO:0000256" key="12">
    <source>
        <dbReference type="ARBA" id="ARBA00032623"/>
    </source>
</evidence>
<dbReference type="SMART" id="SM00448">
    <property type="entry name" value="REC"/>
    <property type="match status" value="1"/>
</dbReference>
<dbReference type="SUPFAM" id="SSF55874">
    <property type="entry name" value="ATPase domain of HSP90 chaperone/DNA topoisomerase II/histidine kinase"/>
    <property type="match status" value="1"/>
</dbReference>
<evidence type="ECO:0000256" key="11">
    <source>
        <dbReference type="ARBA" id="ARBA00023163"/>
    </source>
</evidence>
<keyword evidence="5 13" id="KW-0597">Phosphoprotein</keyword>
<evidence type="ECO:0000256" key="6">
    <source>
        <dbReference type="ARBA" id="ARBA00022679"/>
    </source>
</evidence>
<feature type="domain" description="OmpR/PhoB-type" evidence="17">
    <location>
        <begin position="129"/>
        <end position="227"/>
    </location>
</feature>
<gene>
    <name evidence="18" type="ORF">G195_000338</name>
</gene>
<dbReference type="InterPro" id="IPR036388">
    <property type="entry name" value="WH-like_DNA-bd_sf"/>
</dbReference>
<evidence type="ECO:0000256" key="4">
    <source>
        <dbReference type="ARBA" id="ARBA00015955"/>
    </source>
</evidence>